<dbReference type="GO" id="GO:0046677">
    <property type="term" value="P:response to antibiotic"/>
    <property type="evidence" value="ECO:0007669"/>
    <property type="project" value="InterPro"/>
</dbReference>
<evidence type="ECO:0000256" key="4">
    <source>
        <dbReference type="ARBA" id="ARBA00023033"/>
    </source>
</evidence>
<evidence type="ECO:0000313" key="6">
    <source>
        <dbReference type="EMBL" id="KAG2174674.1"/>
    </source>
</evidence>
<dbReference type="InterPro" id="IPR002938">
    <property type="entry name" value="FAD-bd"/>
</dbReference>
<organism evidence="6 7">
    <name type="scientific">Umbelopsis vinacea</name>
    <dbReference type="NCBI Taxonomy" id="44442"/>
    <lineage>
        <taxon>Eukaryota</taxon>
        <taxon>Fungi</taxon>
        <taxon>Fungi incertae sedis</taxon>
        <taxon>Mucoromycota</taxon>
        <taxon>Mucoromycotina</taxon>
        <taxon>Umbelopsidomycetes</taxon>
        <taxon>Umbelopsidales</taxon>
        <taxon>Umbelopsidaceae</taxon>
        <taxon>Umbelopsis</taxon>
    </lineage>
</organism>
<dbReference type="HAMAP" id="MF_00845">
    <property type="entry name" value="TetX_monooxygenase"/>
    <property type="match status" value="1"/>
</dbReference>
<dbReference type="GO" id="GO:0004497">
    <property type="term" value="F:monooxygenase activity"/>
    <property type="evidence" value="ECO:0007669"/>
    <property type="project" value="UniProtKB-KW"/>
</dbReference>
<protein>
    <recommendedName>
        <fullName evidence="5">FAD-binding domain-containing protein</fullName>
    </recommendedName>
</protein>
<keyword evidence="2" id="KW-0274">FAD</keyword>
<name>A0A8H7PIH0_9FUNG</name>
<dbReference type="OrthoDB" id="655030at2759"/>
<dbReference type="EMBL" id="JAEPRA010000016">
    <property type="protein sequence ID" value="KAG2174674.1"/>
    <property type="molecule type" value="Genomic_DNA"/>
</dbReference>
<evidence type="ECO:0000256" key="2">
    <source>
        <dbReference type="ARBA" id="ARBA00022827"/>
    </source>
</evidence>
<dbReference type="InterPro" id="IPR036188">
    <property type="entry name" value="FAD/NAD-bd_sf"/>
</dbReference>
<keyword evidence="4" id="KW-0503">Monooxygenase</keyword>
<gene>
    <name evidence="6" type="ORF">INT44_006938</name>
</gene>
<dbReference type="GO" id="GO:0071949">
    <property type="term" value="F:FAD binding"/>
    <property type="evidence" value="ECO:0007669"/>
    <property type="project" value="InterPro"/>
</dbReference>
<dbReference type="Pfam" id="PF01494">
    <property type="entry name" value="FAD_binding_3"/>
    <property type="match status" value="1"/>
</dbReference>
<dbReference type="PRINTS" id="PR00420">
    <property type="entry name" value="RNGMNOXGNASE"/>
</dbReference>
<sequence length="404" mass="44227">MNSSQTVAQGASQFKIAVVGGGLGGLTLASVLQHAYKIKCAVFEFDDHINSRNQGGSLDLHVESGQLALEKAGLTDQFRKHARYQGQDLVLADMTGKILMKHVGSEGPTGGELDRPEIDRTVLRQMLIDSLDEDTIQWGKKVIKIEEGSKDNGKHPHTLTFQDGQTGTFDLVVGADGAWSKIRKLMSEATPVYSGVTMIEGRMSNVDIDHPEVSKLVGDGTFWGLQNNKGLLCQRNGDGSIRVYIALRIEENSLSYLDYSNPEIPRKYLMDLFSDWDDSLKALIEESSTFIQRGIYMLPTDYTWKSHPGVTLIGDAAHLMTPFAGEGANMAMLDGAKLATAISEIAYNGKDLATTLDNFERDMHNIVTPLATESFENMNTLISENGPQATLKFFAMMGNDNAAP</sequence>
<keyword evidence="1" id="KW-0285">Flavoprotein</keyword>
<dbReference type="SUPFAM" id="SSF51905">
    <property type="entry name" value="FAD/NAD(P)-binding domain"/>
    <property type="match status" value="1"/>
</dbReference>
<dbReference type="Proteomes" id="UP000612746">
    <property type="component" value="Unassembled WGS sequence"/>
</dbReference>
<proteinExistence type="inferred from homology"/>
<dbReference type="AlphaFoldDB" id="A0A8H7PIH0"/>
<comment type="caution">
    <text evidence="6">The sequence shown here is derived from an EMBL/GenBank/DDBJ whole genome shotgun (WGS) entry which is preliminary data.</text>
</comment>
<feature type="domain" description="FAD-binding" evidence="5">
    <location>
        <begin position="15"/>
        <end position="370"/>
    </location>
</feature>
<evidence type="ECO:0000259" key="5">
    <source>
        <dbReference type="Pfam" id="PF01494"/>
    </source>
</evidence>
<accession>A0A8H7PIH0</accession>
<evidence type="ECO:0000313" key="7">
    <source>
        <dbReference type="Proteomes" id="UP000612746"/>
    </source>
</evidence>
<dbReference type="InterPro" id="IPR043683">
    <property type="entry name" value="TetX_monooxygenase"/>
</dbReference>
<dbReference type="Gene3D" id="3.50.50.60">
    <property type="entry name" value="FAD/NAD(P)-binding domain"/>
    <property type="match status" value="1"/>
</dbReference>
<keyword evidence="7" id="KW-1185">Reference proteome</keyword>
<dbReference type="PANTHER" id="PTHR46972">
    <property type="entry name" value="MONOOXYGENASE ASQM-RELATED"/>
    <property type="match status" value="1"/>
</dbReference>
<evidence type="ECO:0000256" key="1">
    <source>
        <dbReference type="ARBA" id="ARBA00022630"/>
    </source>
</evidence>
<evidence type="ECO:0000256" key="3">
    <source>
        <dbReference type="ARBA" id="ARBA00023002"/>
    </source>
</evidence>
<keyword evidence="3" id="KW-0560">Oxidoreductase</keyword>
<dbReference type="PANTHER" id="PTHR46972:SF1">
    <property type="entry name" value="FAD DEPENDENT OXIDOREDUCTASE DOMAIN-CONTAINING PROTEIN"/>
    <property type="match status" value="1"/>
</dbReference>
<reference evidence="6" key="1">
    <citation type="submission" date="2020-12" db="EMBL/GenBank/DDBJ databases">
        <title>Metabolic potential, ecology and presence of endohyphal bacteria is reflected in genomic diversity of Mucoromycotina.</title>
        <authorList>
            <person name="Muszewska A."/>
            <person name="Okrasinska A."/>
            <person name="Steczkiewicz K."/>
            <person name="Drgas O."/>
            <person name="Orlowska M."/>
            <person name="Perlinska-Lenart U."/>
            <person name="Aleksandrzak-Piekarczyk T."/>
            <person name="Szatraj K."/>
            <person name="Zielenkiewicz U."/>
            <person name="Pilsyk S."/>
            <person name="Malc E."/>
            <person name="Mieczkowski P."/>
            <person name="Kruszewska J.S."/>
            <person name="Biernat P."/>
            <person name="Pawlowska J."/>
        </authorList>
    </citation>
    <scope>NUCLEOTIDE SEQUENCE</scope>
    <source>
        <strain evidence="6">WA0000051536</strain>
    </source>
</reference>